<keyword evidence="2" id="KW-0547">Nucleotide-binding</keyword>
<dbReference type="RefSeq" id="WP_117454075.1">
    <property type="nucleotide sequence ID" value="NZ_CP060636.1"/>
</dbReference>
<accession>A0A7G9GL22</accession>
<protein>
    <submittedName>
        <fullName evidence="5">ABC transporter ATP-binding protein</fullName>
    </submittedName>
</protein>
<evidence type="ECO:0000313" key="6">
    <source>
        <dbReference type="Proteomes" id="UP000515856"/>
    </source>
</evidence>
<keyword evidence="6" id="KW-1185">Reference proteome</keyword>
<dbReference type="Proteomes" id="UP000515856">
    <property type="component" value="Chromosome"/>
</dbReference>
<reference evidence="5 6" key="1">
    <citation type="submission" date="2020-08" db="EMBL/GenBank/DDBJ databases">
        <authorList>
            <person name="Liu C."/>
            <person name="Sun Q."/>
        </authorList>
    </citation>
    <scope>NUCLEOTIDE SEQUENCE [LARGE SCALE GENOMIC DNA]</scope>
    <source>
        <strain evidence="5 6">NSJ-61</strain>
    </source>
</reference>
<feature type="domain" description="ABC transporter" evidence="4">
    <location>
        <begin position="3"/>
        <end position="205"/>
    </location>
</feature>
<dbReference type="PROSITE" id="PS50893">
    <property type="entry name" value="ABC_TRANSPORTER_2"/>
    <property type="match status" value="1"/>
</dbReference>
<dbReference type="PANTHER" id="PTHR42939">
    <property type="entry name" value="ABC TRANSPORTER ATP-BINDING PROTEIN ALBC-RELATED"/>
    <property type="match status" value="1"/>
</dbReference>
<keyword evidence="3 5" id="KW-0067">ATP-binding</keyword>
<evidence type="ECO:0000256" key="1">
    <source>
        <dbReference type="ARBA" id="ARBA00022448"/>
    </source>
</evidence>
<name>A0A7G9GL22_9FIRM</name>
<organism evidence="5 6">
    <name type="scientific">[Eubacterium] hominis</name>
    <dbReference type="NCBI Taxonomy" id="2764325"/>
    <lineage>
        <taxon>Bacteria</taxon>
        <taxon>Bacillati</taxon>
        <taxon>Bacillota</taxon>
        <taxon>Erysipelotrichia</taxon>
        <taxon>Erysipelotrichales</taxon>
        <taxon>Erysipelotrichaceae</taxon>
        <taxon>Amedibacillus</taxon>
    </lineage>
</organism>
<dbReference type="GO" id="GO:0005524">
    <property type="term" value="F:ATP binding"/>
    <property type="evidence" value="ECO:0007669"/>
    <property type="project" value="UniProtKB-KW"/>
</dbReference>
<sequence>MLIEIKGLSKKFKDKQVIKNLDFCIDKGDLILIQGINGCGKSTLLKIISGLMSYEKGSIIFEKPLKIGAFIENPNFIENESALYNMKFLMELTGSFDKELVSSLFKDFQLDIEDKTIVKKYSIGMRQKLGIIQAVMEDQDFILFDEPTRGLDKASMKSFDKLISELNKMGKTCIICAHDGVSNINFNKLYDMEEGHLIEKTNIKV</sequence>
<dbReference type="SUPFAM" id="SSF52540">
    <property type="entry name" value="P-loop containing nucleoside triphosphate hydrolases"/>
    <property type="match status" value="1"/>
</dbReference>
<dbReference type="Pfam" id="PF00005">
    <property type="entry name" value="ABC_tran"/>
    <property type="match status" value="1"/>
</dbReference>
<evidence type="ECO:0000259" key="4">
    <source>
        <dbReference type="PROSITE" id="PS50893"/>
    </source>
</evidence>
<keyword evidence="1" id="KW-0813">Transport</keyword>
<dbReference type="InterPro" id="IPR051782">
    <property type="entry name" value="ABC_Transporter_VariousFunc"/>
</dbReference>
<evidence type="ECO:0000256" key="3">
    <source>
        <dbReference type="ARBA" id="ARBA00022840"/>
    </source>
</evidence>
<evidence type="ECO:0000256" key="2">
    <source>
        <dbReference type="ARBA" id="ARBA00022741"/>
    </source>
</evidence>
<dbReference type="SMART" id="SM00382">
    <property type="entry name" value="AAA"/>
    <property type="match status" value="1"/>
</dbReference>
<gene>
    <name evidence="5" type="ORF">H9Q80_14800</name>
</gene>
<dbReference type="KEGG" id="ehn:H9Q80_14800"/>
<dbReference type="InterPro" id="IPR027417">
    <property type="entry name" value="P-loop_NTPase"/>
</dbReference>
<dbReference type="InterPro" id="IPR003593">
    <property type="entry name" value="AAA+_ATPase"/>
</dbReference>
<evidence type="ECO:0000313" key="5">
    <source>
        <dbReference type="EMBL" id="QNM11504.1"/>
    </source>
</evidence>
<dbReference type="AlphaFoldDB" id="A0A7G9GL22"/>
<dbReference type="PANTHER" id="PTHR42939:SF1">
    <property type="entry name" value="ABC TRANSPORTER ATP-BINDING PROTEIN ALBC-RELATED"/>
    <property type="match status" value="1"/>
</dbReference>
<dbReference type="GO" id="GO:0016887">
    <property type="term" value="F:ATP hydrolysis activity"/>
    <property type="evidence" value="ECO:0007669"/>
    <property type="project" value="InterPro"/>
</dbReference>
<proteinExistence type="predicted"/>
<dbReference type="InterPro" id="IPR003439">
    <property type="entry name" value="ABC_transporter-like_ATP-bd"/>
</dbReference>
<dbReference type="Gene3D" id="3.40.50.300">
    <property type="entry name" value="P-loop containing nucleotide triphosphate hydrolases"/>
    <property type="match status" value="1"/>
</dbReference>
<dbReference type="EMBL" id="CP060636">
    <property type="protein sequence ID" value="QNM11504.1"/>
    <property type="molecule type" value="Genomic_DNA"/>
</dbReference>